<proteinExistence type="predicted"/>
<dbReference type="AlphaFoldDB" id="A0A426YIE3"/>
<feature type="compositionally biased region" description="Low complexity" evidence="1">
    <location>
        <begin position="1"/>
        <end position="15"/>
    </location>
</feature>
<evidence type="ECO:0000256" key="1">
    <source>
        <dbReference type="SAM" id="MobiDB-lite"/>
    </source>
</evidence>
<reference evidence="2 3" key="1">
    <citation type="journal article" date="2014" name="Agronomy (Basel)">
        <title>A Draft Genome Sequence for Ensete ventricosum, the Drought-Tolerant Tree Against Hunger.</title>
        <authorList>
            <person name="Harrison J."/>
            <person name="Moore K.A."/>
            <person name="Paszkiewicz K."/>
            <person name="Jones T."/>
            <person name="Grant M."/>
            <person name="Ambacheew D."/>
            <person name="Muzemil S."/>
            <person name="Studholme D.J."/>
        </authorList>
    </citation>
    <scope>NUCLEOTIDE SEQUENCE [LARGE SCALE GENOMIC DNA]</scope>
</reference>
<gene>
    <name evidence="2" type="ORF">B296_00051084</name>
</gene>
<organism evidence="2 3">
    <name type="scientific">Ensete ventricosum</name>
    <name type="common">Abyssinian banana</name>
    <name type="synonym">Musa ensete</name>
    <dbReference type="NCBI Taxonomy" id="4639"/>
    <lineage>
        <taxon>Eukaryota</taxon>
        <taxon>Viridiplantae</taxon>
        <taxon>Streptophyta</taxon>
        <taxon>Embryophyta</taxon>
        <taxon>Tracheophyta</taxon>
        <taxon>Spermatophyta</taxon>
        <taxon>Magnoliopsida</taxon>
        <taxon>Liliopsida</taxon>
        <taxon>Zingiberales</taxon>
        <taxon>Musaceae</taxon>
        <taxon>Ensete</taxon>
    </lineage>
</organism>
<sequence length="142" mass="15644">MTSSISYVSSSGPSSLVPPPQVEESRPCGFEDGEPKPSSSSSGIMTRTNVRAFKALKIMKLCHDFDSTMSFKSLETIQKHNSILSESAWHAPLLGQRPYNTYPEGFSIFVDSLEAGLRFPLHPVIGECLGYAKWRQILCVTS</sequence>
<evidence type="ECO:0000313" key="2">
    <source>
        <dbReference type="EMBL" id="RRT51493.1"/>
    </source>
</evidence>
<dbReference type="EMBL" id="AMZH03012191">
    <property type="protein sequence ID" value="RRT51493.1"/>
    <property type="molecule type" value="Genomic_DNA"/>
</dbReference>
<evidence type="ECO:0000313" key="3">
    <source>
        <dbReference type="Proteomes" id="UP000287651"/>
    </source>
</evidence>
<protein>
    <submittedName>
        <fullName evidence="2">Uncharacterized protein</fullName>
    </submittedName>
</protein>
<comment type="caution">
    <text evidence="2">The sequence shown here is derived from an EMBL/GenBank/DDBJ whole genome shotgun (WGS) entry which is preliminary data.</text>
</comment>
<name>A0A426YIE3_ENSVE</name>
<feature type="region of interest" description="Disordered" evidence="1">
    <location>
        <begin position="1"/>
        <end position="45"/>
    </location>
</feature>
<accession>A0A426YIE3</accession>
<dbReference type="Proteomes" id="UP000287651">
    <property type="component" value="Unassembled WGS sequence"/>
</dbReference>